<protein>
    <submittedName>
        <fullName evidence="1">Uncharacterized protein</fullName>
    </submittedName>
</protein>
<dbReference type="AlphaFoldDB" id="A0A9D4PI77"/>
<evidence type="ECO:0000313" key="1">
    <source>
        <dbReference type="EMBL" id="KAH7943309.1"/>
    </source>
</evidence>
<dbReference type="EMBL" id="JABSTV010001253">
    <property type="protein sequence ID" value="KAH7943309.1"/>
    <property type="molecule type" value="Genomic_DNA"/>
</dbReference>
<reference evidence="1" key="1">
    <citation type="journal article" date="2020" name="Cell">
        <title>Large-Scale Comparative Analyses of Tick Genomes Elucidate Their Genetic Diversity and Vector Capacities.</title>
        <authorList>
            <consortium name="Tick Genome and Microbiome Consortium (TIGMIC)"/>
            <person name="Jia N."/>
            <person name="Wang J."/>
            <person name="Shi W."/>
            <person name="Du L."/>
            <person name="Sun Y."/>
            <person name="Zhan W."/>
            <person name="Jiang J.F."/>
            <person name="Wang Q."/>
            <person name="Zhang B."/>
            <person name="Ji P."/>
            <person name="Bell-Sakyi L."/>
            <person name="Cui X.M."/>
            <person name="Yuan T.T."/>
            <person name="Jiang B.G."/>
            <person name="Yang W.F."/>
            <person name="Lam T.T."/>
            <person name="Chang Q.C."/>
            <person name="Ding S.J."/>
            <person name="Wang X.J."/>
            <person name="Zhu J.G."/>
            <person name="Ruan X.D."/>
            <person name="Zhao L."/>
            <person name="Wei J.T."/>
            <person name="Ye R.Z."/>
            <person name="Que T.C."/>
            <person name="Du C.H."/>
            <person name="Zhou Y.H."/>
            <person name="Cheng J.X."/>
            <person name="Dai P.F."/>
            <person name="Guo W.B."/>
            <person name="Han X.H."/>
            <person name="Huang E.J."/>
            <person name="Li L.F."/>
            <person name="Wei W."/>
            <person name="Gao Y.C."/>
            <person name="Liu J.Z."/>
            <person name="Shao H.Z."/>
            <person name="Wang X."/>
            <person name="Wang C.C."/>
            <person name="Yang T.C."/>
            <person name="Huo Q.B."/>
            <person name="Li W."/>
            <person name="Chen H.Y."/>
            <person name="Chen S.E."/>
            <person name="Zhou L.G."/>
            <person name="Ni X.B."/>
            <person name="Tian J.H."/>
            <person name="Sheng Y."/>
            <person name="Liu T."/>
            <person name="Pan Y.S."/>
            <person name="Xia L.Y."/>
            <person name="Li J."/>
            <person name="Zhao F."/>
            <person name="Cao W.C."/>
        </authorList>
    </citation>
    <scope>NUCLEOTIDE SEQUENCE</scope>
    <source>
        <strain evidence="1">Rsan-2018</strain>
    </source>
</reference>
<reference evidence="1" key="2">
    <citation type="submission" date="2021-09" db="EMBL/GenBank/DDBJ databases">
        <authorList>
            <person name="Jia N."/>
            <person name="Wang J."/>
            <person name="Shi W."/>
            <person name="Du L."/>
            <person name="Sun Y."/>
            <person name="Zhan W."/>
            <person name="Jiang J."/>
            <person name="Wang Q."/>
            <person name="Zhang B."/>
            <person name="Ji P."/>
            <person name="Sakyi L.B."/>
            <person name="Cui X."/>
            <person name="Yuan T."/>
            <person name="Jiang B."/>
            <person name="Yang W."/>
            <person name="Lam T.T.-Y."/>
            <person name="Chang Q."/>
            <person name="Ding S."/>
            <person name="Wang X."/>
            <person name="Zhu J."/>
            <person name="Ruan X."/>
            <person name="Zhao L."/>
            <person name="Wei J."/>
            <person name="Que T."/>
            <person name="Du C."/>
            <person name="Cheng J."/>
            <person name="Dai P."/>
            <person name="Han X."/>
            <person name="Huang E."/>
            <person name="Gao Y."/>
            <person name="Liu J."/>
            <person name="Shao H."/>
            <person name="Ye R."/>
            <person name="Li L."/>
            <person name="Wei W."/>
            <person name="Wang X."/>
            <person name="Wang C."/>
            <person name="Huo Q."/>
            <person name="Li W."/>
            <person name="Guo W."/>
            <person name="Chen H."/>
            <person name="Chen S."/>
            <person name="Zhou L."/>
            <person name="Zhou L."/>
            <person name="Ni X."/>
            <person name="Tian J."/>
            <person name="Zhou Y."/>
            <person name="Sheng Y."/>
            <person name="Liu T."/>
            <person name="Pan Y."/>
            <person name="Xia L."/>
            <person name="Li J."/>
            <person name="Zhao F."/>
            <person name="Cao W."/>
        </authorList>
    </citation>
    <scope>NUCLEOTIDE SEQUENCE</scope>
    <source>
        <strain evidence="1">Rsan-2018</strain>
        <tissue evidence="1">Larvae</tissue>
    </source>
</reference>
<proteinExistence type="predicted"/>
<accession>A0A9D4PI77</accession>
<dbReference type="Proteomes" id="UP000821837">
    <property type="component" value="Unassembled WGS sequence"/>
</dbReference>
<keyword evidence="2" id="KW-1185">Reference proteome</keyword>
<sequence length="148" mass="16468">MAPALARRQRTLKLRRSLLPPPSLCLHQETMRLWLCFPRWRLRSLTTPLRALLDAYVATVAIEDTSPAFVEGTNRTSNATTFPTNAQASVRPRATSGRPTALPTIFHLLLPTVLICLRIHHVLGPFTHHGANRVASHFAFLCTQATIA</sequence>
<gene>
    <name evidence="1" type="ORF">HPB52_006831</name>
</gene>
<evidence type="ECO:0000313" key="2">
    <source>
        <dbReference type="Proteomes" id="UP000821837"/>
    </source>
</evidence>
<comment type="caution">
    <text evidence="1">The sequence shown here is derived from an EMBL/GenBank/DDBJ whole genome shotgun (WGS) entry which is preliminary data.</text>
</comment>
<name>A0A9D4PI77_RHISA</name>
<organism evidence="1 2">
    <name type="scientific">Rhipicephalus sanguineus</name>
    <name type="common">Brown dog tick</name>
    <name type="synonym">Ixodes sanguineus</name>
    <dbReference type="NCBI Taxonomy" id="34632"/>
    <lineage>
        <taxon>Eukaryota</taxon>
        <taxon>Metazoa</taxon>
        <taxon>Ecdysozoa</taxon>
        <taxon>Arthropoda</taxon>
        <taxon>Chelicerata</taxon>
        <taxon>Arachnida</taxon>
        <taxon>Acari</taxon>
        <taxon>Parasitiformes</taxon>
        <taxon>Ixodida</taxon>
        <taxon>Ixodoidea</taxon>
        <taxon>Ixodidae</taxon>
        <taxon>Rhipicephalinae</taxon>
        <taxon>Rhipicephalus</taxon>
        <taxon>Rhipicephalus</taxon>
    </lineage>
</organism>